<dbReference type="InParanoid" id="Q021L8"/>
<sequence>MAVSIVEMRASNSLWREARSILVRHCEEDGLFTAVIPGVHLMRFGWRSQPLVATQFPCMAMVIQGTKSVEFGETNLEYGAGQYLLTSIDVPATSRIVNASKARPLLAVGVQIDFAELKEVIRRCDAMPQLNTQPGITIFDADLEILDAVVRLLRLLDTPEHSKPLAPLIRQEILYRLLSGRSGSRLLEICRSGSPSNRIAEVTGWIKKHFAESFLVEGLAHHVGMSPSSFHQHFKAVTGMTPIQYQRRIRLQEARKSLLMEAINIGEASVRVGYESHSQFSKDYRQYFGRLPKDDIAAHAHGGASIDRYTPAAPMR</sequence>
<dbReference type="SMART" id="SM00342">
    <property type="entry name" value="HTH_ARAC"/>
    <property type="match status" value="1"/>
</dbReference>
<dbReference type="Gene3D" id="1.10.10.60">
    <property type="entry name" value="Homeodomain-like"/>
    <property type="match status" value="2"/>
</dbReference>
<dbReference type="Pfam" id="PF06719">
    <property type="entry name" value="AraC_N"/>
    <property type="match status" value="1"/>
</dbReference>
<dbReference type="SUPFAM" id="SSF46689">
    <property type="entry name" value="Homeodomain-like"/>
    <property type="match status" value="2"/>
</dbReference>
<protein>
    <submittedName>
        <fullName evidence="5">Transcriptional regulator, AraC family</fullName>
    </submittedName>
</protein>
<gene>
    <name evidence="5" type="ordered locus">Acid_3396</name>
</gene>
<accession>Q021L8</accession>
<dbReference type="HOGENOM" id="CLU_000445_100_0_0"/>
<dbReference type="GO" id="GO:0043565">
    <property type="term" value="F:sequence-specific DNA binding"/>
    <property type="evidence" value="ECO:0007669"/>
    <property type="project" value="InterPro"/>
</dbReference>
<dbReference type="eggNOG" id="COG2207">
    <property type="taxonomic scope" value="Bacteria"/>
</dbReference>
<dbReference type="InterPro" id="IPR018062">
    <property type="entry name" value="HTH_AraC-typ_CS"/>
</dbReference>
<dbReference type="EMBL" id="CP000473">
    <property type="protein sequence ID" value="ABJ84369.1"/>
    <property type="molecule type" value="Genomic_DNA"/>
</dbReference>
<dbReference type="AlphaFoldDB" id="Q021L8"/>
<name>Q021L8_SOLUE</name>
<dbReference type="InterPro" id="IPR009594">
    <property type="entry name" value="Tscrpt_reg_HTH_AraC_N"/>
</dbReference>
<evidence type="ECO:0000256" key="2">
    <source>
        <dbReference type="ARBA" id="ARBA00023125"/>
    </source>
</evidence>
<dbReference type="InterPro" id="IPR009057">
    <property type="entry name" value="Homeodomain-like_sf"/>
</dbReference>
<dbReference type="PANTHER" id="PTHR43436">
    <property type="entry name" value="ARAC-FAMILY TRANSCRIPTIONAL REGULATOR"/>
    <property type="match status" value="1"/>
</dbReference>
<dbReference type="PANTHER" id="PTHR43436:SF1">
    <property type="entry name" value="TRANSCRIPTIONAL REGULATORY PROTEIN"/>
    <property type="match status" value="1"/>
</dbReference>
<dbReference type="FunCoup" id="Q021L8">
    <property type="interactions" value="26"/>
</dbReference>
<evidence type="ECO:0000313" key="5">
    <source>
        <dbReference type="EMBL" id="ABJ84369.1"/>
    </source>
</evidence>
<keyword evidence="3" id="KW-0804">Transcription</keyword>
<dbReference type="PROSITE" id="PS01124">
    <property type="entry name" value="HTH_ARAC_FAMILY_2"/>
    <property type="match status" value="1"/>
</dbReference>
<proteinExistence type="predicted"/>
<dbReference type="Pfam" id="PF12833">
    <property type="entry name" value="HTH_18"/>
    <property type="match status" value="1"/>
</dbReference>
<evidence type="ECO:0000259" key="4">
    <source>
        <dbReference type="PROSITE" id="PS01124"/>
    </source>
</evidence>
<dbReference type="InterPro" id="IPR018060">
    <property type="entry name" value="HTH_AraC"/>
</dbReference>
<keyword evidence="2" id="KW-0238">DNA-binding</keyword>
<feature type="domain" description="HTH araC/xylS-type" evidence="4">
    <location>
        <begin position="200"/>
        <end position="298"/>
    </location>
</feature>
<keyword evidence="1" id="KW-0805">Transcription regulation</keyword>
<dbReference type="STRING" id="234267.Acid_3396"/>
<dbReference type="KEGG" id="sus:Acid_3396"/>
<reference evidence="5" key="1">
    <citation type="submission" date="2006-10" db="EMBL/GenBank/DDBJ databases">
        <title>Complete sequence of Solibacter usitatus Ellin6076.</title>
        <authorList>
            <consortium name="US DOE Joint Genome Institute"/>
            <person name="Copeland A."/>
            <person name="Lucas S."/>
            <person name="Lapidus A."/>
            <person name="Barry K."/>
            <person name="Detter J.C."/>
            <person name="Glavina del Rio T."/>
            <person name="Hammon N."/>
            <person name="Israni S."/>
            <person name="Dalin E."/>
            <person name="Tice H."/>
            <person name="Pitluck S."/>
            <person name="Thompson L.S."/>
            <person name="Brettin T."/>
            <person name="Bruce D."/>
            <person name="Han C."/>
            <person name="Tapia R."/>
            <person name="Gilna P."/>
            <person name="Schmutz J."/>
            <person name="Larimer F."/>
            <person name="Land M."/>
            <person name="Hauser L."/>
            <person name="Kyrpides N."/>
            <person name="Mikhailova N."/>
            <person name="Janssen P.H."/>
            <person name="Kuske C.R."/>
            <person name="Richardson P."/>
        </authorList>
    </citation>
    <scope>NUCLEOTIDE SEQUENCE</scope>
    <source>
        <strain evidence="5">Ellin6076</strain>
    </source>
</reference>
<evidence type="ECO:0000256" key="3">
    <source>
        <dbReference type="ARBA" id="ARBA00023163"/>
    </source>
</evidence>
<dbReference type="PROSITE" id="PS00041">
    <property type="entry name" value="HTH_ARAC_FAMILY_1"/>
    <property type="match status" value="1"/>
</dbReference>
<evidence type="ECO:0000256" key="1">
    <source>
        <dbReference type="ARBA" id="ARBA00023015"/>
    </source>
</evidence>
<organism evidence="5">
    <name type="scientific">Solibacter usitatus (strain Ellin6076)</name>
    <dbReference type="NCBI Taxonomy" id="234267"/>
    <lineage>
        <taxon>Bacteria</taxon>
        <taxon>Pseudomonadati</taxon>
        <taxon>Acidobacteriota</taxon>
        <taxon>Terriglobia</taxon>
        <taxon>Bryobacterales</taxon>
        <taxon>Solibacteraceae</taxon>
        <taxon>Candidatus Solibacter</taxon>
    </lineage>
</organism>
<dbReference type="GO" id="GO:0003700">
    <property type="term" value="F:DNA-binding transcription factor activity"/>
    <property type="evidence" value="ECO:0007669"/>
    <property type="project" value="InterPro"/>
</dbReference>